<keyword evidence="3" id="KW-1185">Reference proteome</keyword>
<evidence type="ECO:0000259" key="1">
    <source>
        <dbReference type="Pfam" id="PF03559"/>
    </source>
</evidence>
<dbReference type="InterPro" id="IPR005212">
    <property type="entry name" value="EvaA-like"/>
</dbReference>
<dbReference type="Gene3D" id="3.90.79.40">
    <property type="entry name" value="EvaA sugar 2,3-dehydratase subunit"/>
    <property type="match status" value="2"/>
</dbReference>
<proteinExistence type="predicted"/>
<gene>
    <name evidence="2" type="ORF">F7O44_07345</name>
</gene>
<organism evidence="2 3">
    <name type="scientific">Phytoactinopolyspora mesophila</name>
    <dbReference type="NCBI Taxonomy" id="2650750"/>
    <lineage>
        <taxon>Bacteria</taxon>
        <taxon>Bacillati</taxon>
        <taxon>Actinomycetota</taxon>
        <taxon>Actinomycetes</taxon>
        <taxon>Jiangellales</taxon>
        <taxon>Jiangellaceae</taxon>
        <taxon>Phytoactinopolyspora</taxon>
    </lineage>
</organism>
<evidence type="ECO:0000313" key="3">
    <source>
        <dbReference type="Proteomes" id="UP000460435"/>
    </source>
</evidence>
<dbReference type="AlphaFoldDB" id="A0A7K3M0T3"/>
<reference evidence="2 3" key="1">
    <citation type="submission" date="2019-11" db="EMBL/GenBank/DDBJ databases">
        <authorList>
            <person name="Li X.-J."/>
            <person name="Feng X.-M."/>
        </authorList>
    </citation>
    <scope>NUCLEOTIDE SEQUENCE [LARGE SCALE GENOMIC DNA]</scope>
    <source>
        <strain evidence="2 3">XMNu-373</strain>
    </source>
</reference>
<dbReference type="InterPro" id="IPR038153">
    <property type="entry name" value="EvaA-like_sf"/>
</dbReference>
<name>A0A7K3M0T3_9ACTN</name>
<dbReference type="Pfam" id="PF03559">
    <property type="entry name" value="Hexose_dehydrat"/>
    <property type="match status" value="2"/>
</dbReference>
<feature type="domain" description="dTDP-4-dehydro-6-deoxy-alpha-D-glucopyranose 2,3-dehydratase" evidence="1">
    <location>
        <begin position="19"/>
        <end position="217"/>
    </location>
</feature>
<protein>
    <submittedName>
        <fullName evidence="2">NDP-hexose 2,3-dehydratase</fullName>
    </submittedName>
</protein>
<feature type="domain" description="dTDP-4-dehydro-6-deoxy-alpha-D-glucopyranose 2,3-dehydratase" evidence="1">
    <location>
        <begin position="259"/>
        <end position="458"/>
    </location>
</feature>
<dbReference type="Proteomes" id="UP000460435">
    <property type="component" value="Unassembled WGS sequence"/>
</dbReference>
<dbReference type="GO" id="GO:0016829">
    <property type="term" value="F:lyase activity"/>
    <property type="evidence" value="ECO:0007669"/>
    <property type="project" value="InterPro"/>
</dbReference>
<accession>A0A7K3M0T3</accession>
<evidence type="ECO:0000313" key="2">
    <source>
        <dbReference type="EMBL" id="NDL56884.1"/>
    </source>
</evidence>
<comment type="caution">
    <text evidence="2">The sequence shown here is derived from an EMBL/GenBank/DDBJ whole genome shotgun (WGS) entry which is preliminary data.</text>
</comment>
<dbReference type="EMBL" id="WLZY01000002">
    <property type="protein sequence ID" value="NDL56884.1"/>
    <property type="molecule type" value="Genomic_DNA"/>
</dbReference>
<sequence length="471" mass="52071">MPSTALRVGEPLELEDFELALSHARSHIYTRTEQVALADLDGWYRDSYTGYWHHRSGRFFSIEGVRFRTDRGPISEWCQPIVNQPETGILGLLISRRAGVTYCLMQLKAEPGNRGGIQLSPTVQATRSNYTGVHGGSAVPYLEHFRDAPAARVLADVRQSEQGAWFLRKRNRNMIVLADDLVPAQEGFVWLSTGQLLRLLSRPDLVNMDTRTVLSLLPMAAAALREGADGLRAAESTMENWEEALADACAGGASRHSDRELRHWITDVRARTAAVTTAAPMRALTGWRHGDGSIRHETRAFFEVIGVRVEAAGREVGQWCQPMLATREDGIVAFLVTRIGGVPHVLLQLRTEPGLTDVAELAPTVQCTPGNYEFLPSAARPPFLDDVLNAPSGAIRFDTTLSDEGGRFYRISNRHLIVETGNAGEYPGFRWASVRQLIGLLRHSNYLNIQTRSLVACLYSLLATSAEGSRT</sequence>